<evidence type="ECO:0000313" key="2">
    <source>
        <dbReference type="Proteomes" id="UP001218638"/>
    </source>
</evidence>
<reference evidence="1" key="1">
    <citation type="submission" date="2023-03" db="EMBL/GenBank/DDBJ databases">
        <title>Lomoglobus Profundus gen. nov., sp. nov., a novel member of the phylum Verrucomicrobia, isolated from deep-marine sediment of South China Sea.</title>
        <authorList>
            <person name="Ahmad T."/>
            <person name="Ishaq S.E."/>
            <person name="Wang F."/>
        </authorList>
    </citation>
    <scope>NUCLEOTIDE SEQUENCE</scope>
    <source>
        <strain evidence="1">LMO-M01</strain>
    </source>
</reference>
<organism evidence="1 2">
    <name type="scientific">Synoicihabitans lomoniglobus</name>
    <dbReference type="NCBI Taxonomy" id="2909285"/>
    <lineage>
        <taxon>Bacteria</taxon>
        <taxon>Pseudomonadati</taxon>
        <taxon>Verrucomicrobiota</taxon>
        <taxon>Opitutia</taxon>
        <taxon>Opitutales</taxon>
        <taxon>Opitutaceae</taxon>
        <taxon>Synoicihabitans</taxon>
    </lineage>
</organism>
<dbReference type="RefSeq" id="WP_330931918.1">
    <property type="nucleotide sequence ID" value="NZ_CP119075.1"/>
</dbReference>
<accession>A0AAF0CMZ5</accession>
<proteinExistence type="predicted"/>
<name>A0AAF0CMZ5_9BACT</name>
<dbReference type="KEGG" id="slom:PXH66_20935"/>
<gene>
    <name evidence="1" type="ORF">PXH66_20935</name>
</gene>
<evidence type="ECO:0000313" key="1">
    <source>
        <dbReference type="EMBL" id="WED64818.1"/>
    </source>
</evidence>
<sequence length="254" mass="26279">MTAKKSRLPLFLSLLVGLVVLATIIGYVMLGTAVKKGVNRFAPELTGTPVTLANASLSPLTGSGELTGLFVGNPAGWTGDKLAYLGKIHVDVAPMSLLGDTIVVRDITIEQPEFVYETRLVSSNLKALTDHIESVVGAGPGTTPATSSGPAKKIAVQSFVLRDAKVSLIAAGTTLELPLPTIELHDLGTPENGLTPSQLALAVSKQLLQDIAAATASVVADGRLNLNNASDAVNKVGDTLKGLFGGKKDPEPRP</sequence>
<evidence type="ECO:0008006" key="3">
    <source>
        <dbReference type="Google" id="ProtNLM"/>
    </source>
</evidence>
<dbReference type="EMBL" id="CP119075">
    <property type="protein sequence ID" value="WED64818.1"/>
    <property type="molecule type" value="Genomic_DNA"/>
</dbReference>
<dbReference type="Proteomes" id="UP001218638">
    <property type="component" value="Chromosome"/>
</dbReference>
<protein>
    <recommendedName>
        <fullName evidence="3">AsmA family protein</fullName>
    </recommendedName>
</protein>
<keyword evidence="2" id="KW-1185">Reference proteome</keyword>
<dbReference type="AlphaFoldDB" id="A0AAF0CMZ5"/>